<protein>
    <submittedName>
        <fullName evidence="1">Uncharacterized protein</fullName>
    </submittedName>
</protein>
<evidence type="ECO:0000313" key="1">
    <source>
        <dbReference type="EMBL" id="BDS09670.1"/>
    </source>
</evidence>
<reference evidence="1" key="1">
    <citation type="submission" date="2022-09" db="EMBL/GenBank/DDBJ databases">
        <title>Aureispira anguillicida sp. nov., isolated from Leptocephalus of Japanese eel Anguilla japonica.</title>
        <authorList>
            <person name="Yuasa K."/>
            <person name="Mekata T."/>
            <person name="Ikunari K."/>
        </authorList>
    </citation>
    <scope>NUCLEOTIDE SEQUENCE</scope>
    <source>
        <strain evidence="1">EL160426</strain>
    </source>
</reference>
<name>A0A915VML2_9BACT</name>
<evidence type="ECO:0000313" key="2">
    <source>
        <dbReference type="Proteomes" id="UP001060919"/>
    </source>
</evidence>
<accession>A0A915VML2</accession>
<dbReference type="Proteomes" id="UP001060919">
    <property type="component" value="Chromosome"/>
</dbReference>
<sequence length="37" mass="4210">MYVFASLAPYGREIASLVAKEKNQNISLLIKSIRDNR</sequence>
<proteinExistence type="predicted"/>
<organism evidence="1 2">
    <name type="scientific">Aureispira anguillae</name>
    <dbReference type="NCBI Taxonomy" id="2864201"/>
    <lineage>
        <taxon>Bacteria</taxon>
        <taxon>Pseudomonadati</taxon>
        <taxon>Bacteroidota</taxon>
        <taxon>Saprospiria</taxon>
        <taxon>Saprospirales</taxon>
        <taxon>Saprospiraceae</taxon>
        <taxon>Aureispira</taxon>
    </lineage>
</organism>
<dbReference type="AlphaFoldDB" id="A0A915VML2"/>
<dbReference type="EMBL" id="AP026867">
    <property type="protein sequence ID" value="BDS09670.1"/>
    <property type="molecule type" value="Genomic_DNA"/>
</dbReference>
<dbReference type="KEGG" id="aup:AsAng_0003740"/>
<gene>
    <name evidence="1" type="ORF">AsAng_0003740</name>
</gene>
<keyword evidence="2" id="KW-1185">Reference proteome</keyword>